<comment type="caution">
    <text evidence="2">The sequence shown here is derived from an EMBL/GenBank/DDBJ whole genome shotgun (WGS) entry which is preliminary data.</text>
</comment>
<evidence type="ECO:0000313" key="2">
    <source>
        <dbReference type="EMBL" id="KAK6155051.1"/>
    </source>
</evidence>
<dbReference type="Pfam" id="PF05904">
    <property type="entry name" value="DUF863"/>
    <property type="match status" value="1"/>
</dbReference>
<keyword evidence="3" id="KW-1185">Reference proteome</keyword>
<dbReference type="EMBL" id="JABTTQ020000005">
    <property type="protein sequence ID" value="KAK6155051.1"/>
    <property type="molecule type" value="Genomic_DNA"/>
</dbReference>
<accession>A0ABR0X774</accession>
<feature type="region of interest" description="Disordered" evidence="1">
    <location>
        <begin position="401"/>
        <end position="439"/>
    </location>
</feature>
<feature type="compositionally biased region" description="Polar residues" evidence="1">
    <location>
        <begin position="411"/>
        <end position="423"/>
    </location>
</feature>
<feature type="region of interest" description="Disordered" evidence="1">
    <location>
        <begin position="638"/>
        <end position="659"/>
    </location>
</feature>
<proteinExistence type="predicted"/>
<reference evidence="2 3" key="1">
    <citation type="journal article" date="2021" name="Comput. Struct. Biotechnol. J.">
        <title>De novo genome assembly of the potent medicinal plant Rehmannia glutinosa using nanopore technology.</title>
        <authorList>
            <person name="Ma L."/>
            <person name="Dong C."/>
            <person name="Song C."/>
            <person name="Wang X."/>
            <person name="Zheng X."/>
            <person name="Niu Y."/>
            <person name="Chen S."/>
            <person name="Feng W."/>
        </authorList>
    </citation>
    <scope>NUCLEOTIDE SEQUENCE [LARGE SCALE GENOMIC DNA]</scope>
    <source>
        <strain evidence="2">DH-2019</strain>
    </source>
</reference>
<feature type="compositionally biased region" description="Basic and acidic residues" evidence="1">
    <location>
        <begin position="401"/>
        <end position="410"/>
    </location>
</feature>
<feature type="compositionally biased region" description="Basic and acidic residues" evidence="1">
    <location>
        <begin position="249"/>
        <end position="270"/>
    </location>
</feature>
<feature type="compositionally biased region" description="Acidic residues" evidence="1">
    <location>
        <begin position="647"/>
        <end position="659"/>
    </location>
</feature>
<dbReference type="PANTHER" id="PTHR33167:SF63">
    <property type="entry name" value="MYB-CC TYPE TRANSCRIPTION FACTOR LHEQLE-CONTAINING DOMAIN-CONTAINING PROTEIN"/>
    <property type="match status" value="1"/>
</dbReference>
<sequence>MGTKIQANAFFREYHSVIDLNGSTSNGMRPVYHENQISKNGQINDSFPSLICKNGYSGYDLQKVRQTILEHESIFRNQLQELHRLYGRQQELMNEIKRGERNTNDLKEEKCRLSSFFSPEEAKRKWNNACHISSLHSTAGCPSKSGTNSKLFPSFLENKSVPVFPSTQERHFKLPRVENTSENTNHHRITKLSLGDVQTSQLNADASTFNLYTGLTLSSFNLGTKDFFQSSLDGMKGESCPSGLRNGRSGKEHQSGDYAEKRRFDKHSSVKDFISGKSRASHSNCPYMGTSVSRRKKKIFGVEISEGNDDPFDTASNKSSTIDPKIRPHQENHQVVSSWVANSCMKNLELGGTNTNDGNHKVTMADSKDEISSQKRLSYQCTLTDPEKCFTNDTKSARAEVLKQNSEHSQKFQPTDFQSNQENPEGGLPWFLKNSQVSGDRSKSRNNSYFMNLDSLQNCSQKFFGKSEIAKGAVPTLKQKKEISAPIVAQEISEANCSVIGGDYAKKVEIDENVQTNQLETKDLILHKGLNNYIADLRHHIDLNLSLDEEDALSAPSLPTAVVKIATTEIDLEAPAVIEPETGVSPEKVNSRKMDVSYEERDKTAAEAMIAISLSAKKNLADDANRLKWFADIISSQCGGTDRSGAPEEEEGESIPDGMDDFEFMTLKLEDTKEEQHCYKPFVSKNLSDDETGAKLSKMSRRGRGRRKRDFQREILPGLVTLSRVEVTEDFQTFEELMKGEEGSTRPGRGRKRLGGRITSPKTKALRPTRAKQGPPVCQLEERSLSGWGKRTRRLPRQRCANAIISYPVKC</sequence>
<gene>
    <name evidence="2" type="ORF">DH2020_009299</name>
</gene>
<dbReference type="InterPro" id="IPR008581">
    <property type="entry name" value="DUF863_pln"/>
</dbReference>
<protein>
    <submittedName>
        <fullName evidence="2">Uncharacterized protein</fullName>
    </submittedName>
</protein>
<organism evidence="2 3">
    <name type="scientific">Rehmannia glutinosa</name>
    <name type="common">Chinese foxglove</name>
    <dbReference type="NCBI Taxonomy" id="99300"/>
    <lineage>
        <taxon>Eukaryota</taxon>
        <taxon>Viridiplantae</taxon>
        <taxon>Streptophyta</taxon>
        <taxon>Embryophyta</taxon>
        <taxon>Tracheophyta</taxon>
        <taxon>Spermatophyta</taxon>
        <taxon>Magnoliopsida</taxon>
        <taxon>eudicotyledons</taxon>
        <taxon>Gunneridae</taxon>
        <taxon>Pentapetalae</taxon>
        <taxon>asterids</taxon>
        <taxon>lamiids</taxon>
        <taxon>Lamiales</taxon>
        <taxon>Orobanchaceae</taxon>
        <taxon>Rehmannieae</taxon>
        <taxon>Rehmannia</taxon>
    </lineage>
</organism>
<dbReference type="PANTHER" id="PTHR33167">
    <property type="entry name" value="TRANSCRIPTION FACTOR, PUTATIVE (DUF863)-RELATED"/>
    <property type="match status" value="1"/>
</dbReference>
<feature type="region of interest" description="Disordered" evidence="1">
    <location>
        <begin position="238"/>
        <end position="289"/>
    </location>
</feature>
<dbReference type="Proteomes" id="UP001318860">
    <property type="component" value="Unassembled WGS sequence"/>
</dbReference>
<evidence type="ECO:0000256" key="1">
    <source>
        <dbReference type="SAM" id="MobiDB-lite"/>
    </source>
</evidence>
<evidence type="ECO:0000313" key="3">
    <source>
        <dbReference type="Proteomes" id="UP001318860"/>
    </source>
</evidence>
<name>A0ABR0X774_REHGL</name>
<feature type="region of interest" description="Disordered" evidence="1">
    <location>
        <begin position="739"/>
        <end position="778"/>
    </location>
</feature>